<evidence type="ECO:0000313" key="1">
    <source>
        <dbReference type="EMBL" id="RXG41475.1"/>
    </source>
</evidence>
<comment type="caution">
    <text evidence="1">The sequence shown here is derived from an EMBL/GenBank/DDBJ whole genome shotgun (WGS) entry which is preliminary data.</text>
</comment>
<protein>
    <submittedName>
        <fullName evidence="1">Uncharacterized protein</fullName>
    </submittedName>
</protein>
<proteinExistence type="predicted"/>
<name>A0A444RK65_VERDA</name>
<dbReference type="Proteomes" id="UP000288725">
    <property type="component" value="Unassembled WGS sequence"/>
</dbReference>
<accession>A0A444RK65</accession>
<dbReference type="EMBL" id="RSDZ01000212">
    <property type="protein sequence ID" value="RXG41475.1"/>
    <property type="molecule type" value="Genomic_DNA"/>
</dbReference>
<evidence type="ECO:0000313" key="2">
    <source>
        <dbReference type="Proteomes" id="UP000288725"/>
    </source>
</evidence>
<reference evidence="1 2" key="1">
    <citation type="submission" date="2018-12" db="EMBL/GenBank/DDBJ databases">
        <title>Genome of Verticillium dahliae isolate Getta Getta.</title>
        <authorList>
            <person name="Gardiner D.M."/>
        </authorList>
    </citation>
    <scope>NUCLEOTIDE SEQUENCE [LARGE SCALE GENOMIC DNA]</scope>
    <source>
        <strain evidence="1 2">Getta Getta</strain>
    </source>
</reference>
<sequence>MKKAAELHHLGAQGTLTIRVDGEIITLNPHYTKDVPCSAEQLNREGNATGRRARLLDEPAHTVELTALAACVPIDT</sequence>
<organism evidence="1 2">
    <name type="scientific">Verticillium dahliae</name>
    <name type="common">Verticillium wilt</name>
    <dbReference type="NCBI Taxonomy" id="27337"/>
    <lineage>
        <taxon>Eukaryota</taxon>
        <taxon>Fungi</taxon>
        <taxon>Dikarya</taxon>
        <taxon>Ascomycota</taxon>
        <taxon>Pezizomycotina</taxon>
        <taxon>Sordariomycetes</taxon>
        <taxon>Hypocreomycetidae</taxon>
        <taxon>Glomerellales</taxon>
        <taxon>Plectosphaerellaceae</taxon>
        <taxon>Verticillium</taxon>
    </lineage>
</organism>
<gene>
    <name evidence="1" type="ORF">VDGE_30806</name>
</gene>
<dbReference type="AlphaFoldDB" id="A0A444RK65"/>